<dbReference type="OrthoDB" id="9791874at2"/>
<comment type="similarity">
    <text evidence="2">Belongs to the UPF0126 family.</text>
</comment>
<dbReference type="PANTHER" id="PTHR30506">
    <property type="entry name" value="INNER MEMBRANE PROTEIN"/>
    <property type="match status" value="1"/>
</dbReference>
<feature type="domain" description="Glycine transporter" evidence="8">
    <location>
        <begin position="10"/>
        <end position="83"/>
    </location>
</feature>
<dbReference type="PANTHER" id="PTHR30506:SF3">
    <property type="entry name" value="UPF0126 INNER MEMBRANE PROTEIN YADS-RELATED"/>
    <property type="match status" value="1"/>
</dbReference>
<feature type="transmembrane region" description="Helical" evidence="7">
    <location>
        <begin position="178"/>
        <end position="198"/>
    </location>
</feature>
<evidence type="ECO:0000313" key="10">
    <source>
        <dbReference type="Proteomes" id="UP000282957"/>
    </source>
</evidence>
<feature type="transmembrane region" description="Helical" evidence="7">
    <location>
        <begin position="93"/>
        <end position="115"/>
    </location>
</feature>
<protein>
    <submittedName>
        <fullName evidence="9">Trimeric intracellular cation channel family protein</fullName>
    </submittedName>
</protein>
<evidence type="ECO:0000313" key="9">
    <source>
        <dbReference type="EMBL" id="RVT99439.1"/>
    </source>
</evidence>
<evidence type="ECO:0000259" key="8">
    <source>
        <dbReference type="Pfam" id="PF03458"/>
    </source>
</evidence>
<proteinExistence type="inferred from homology"/>
<feature type="transmembrane region" description="Helical" evidence="7">
    <location>
        <begin position="6"/>
        <end position="27"/>
    </location>
</feature>
<dbReference type="AlphaFoldDB" id="A0A437MP77"/>
<dbReference type="EMBL" id="SACL01000001">
    <property type="protein sequence ID" value="RVT99439.1"/>
    <property type="molecule type" value="Genomic_DNA"/>
</dbReference>
<feature type="transmembrane region" description="Helical" evidence="7">
    <location>
        <begin position="34"/>
        <end position="51"/>
    </location>
</feature>
<dbReference type="GO" id="GO:0005886">
    <property type="term" value="C:plasma membrane"/>
    <property type="evidence" value="ECO:0007669"/>
    <property type="project" value="UniProtKB-SubCell"/>
</dbReference>
<keyword evidence="5 7" id="KW-1133">Transmembrane helix</keyword>
<organism evidence="9 10">
    <name type="scientific">Rhodovarius crocodyli</name>
    <dbReference type="NCBI Taxonomy" id="1979269"/>
    <lineage>
        <taxon>Bacteria</taxon>
        <taxon>Pseudomonadati</taxon>
        <taxon>Pseudomonadota</taxon>
        <taxon>Alphaproteobacteria</taxon>
        <taxon>Acetobacterales</taxon>
        <taxon>Roseomonadaceae</taxon>
        <taxon>Rhodovarius</taxon>
    </lineage>
</organism>
<reference evidence="9 10" key="1">
    <citation type="submission" date="2019-01" db="EMBL/GenBank/DDBJ databases">
        <authorList>
            <person name="Chen W.-M."/>
        </authorList>
    </citation>
    <scope>NUCLEOTIDE SEQUENCE [LARGE SCALE GENOMIC DNA]</scope>
    <source>
        <strain evidence="9 10">CCP-6</strain>
    </source>
</reference>
<feature type="transmembrane region" description="Helical" evidence="7">
    <location>
        <begin position="153"/>
        <end position="172"/>
    </location>
</feature>
<dbReference type="InterPro" id="IPR005115">
    <property type="entry name" value="Gly_transporter"/>
</dbReference>
<keyword evidence="3" id="KW-1003">Cell membrane</keyword>
<evidence type="ECO:0000256" key="4">
    <source>
        <dbReference type="ARBA" id="ARBA00022692"/>
    </source>
</evidence>
<feature type="transmembrane region" description="Helical" evidence="7">
    <location>
        <begin position="63"/>
        <end position="84"/>
    </location>
</feature>
<evidence type="ECO:0000256" key="1">
    <source>
        <dbReference type="ARBA" id="ARBA00004651"/>
    </source>
</evidence>
<gene>
    <name evidence="9" type="ORF">EOD42_04945</name>
</gene>
<feature type="transmembrane region" description="Helical" evidence="7">
    <location>
        <begin position="121"/>
        <end position="141"/>
    </location>
</feature>
<evidence type="ECO:0000256" key="5">
    <source>
        <dbReference type="ARBA" id="ARBA00022989"/>
    </source>
</evidence>
<keyword evidence="6 7" id="KW-0472">Membrane</keyword>
<keyword evidence="10" id="KW-1185">Reference proteome</keyword>
<evidence type="ECO:0000256" key="2">
    <source>
        <dbReference type="ARBA" id="ARBA00008193"/>
    </source>
</evidence>
<evidence type="ECO:0000256" key="6">
    <source>
        <dbReference type="ARBA" id="ARBA00023136"/>
    </source>
</evidence>
<comment type="caution">
    <text evidence="9">The sequence shown here is derived from an EMBL/GenBank/DDBJ whole genome shotgun (WGS) entry which is preliminary data.</text>
</comment>
<name>A0A437MP77_9PROT</name>
<evidence type="ECO:0000256" key="7">
    <source>
        <dbReference type="SAM" id="Phobius"/>
    </source>
</evidence>
<comment type="subcellular location">
    <subcellularLocation>
        <location evidence="1">Cell membrane</location>
        <topology evidence="1">Multi-pass membrane protein</topology>
    </subcellularLocation>
</comment>
<dbReference type="Proteomes" id="UP000282957">
    <property type="component" value="Unassembled WGS sequence"/>
</dbReference>
<sequence>MLSFDSVLSAIDTVGMVAFAISGALAAARQRMDVVGFVLIAVITGLGGGTLRDLLLGRLPLFWLRAPELLAIIAIAAVAVFVAAPRFRMGERLLVWADALGMALYAVLGAEIALLAGADPWAAMLLGVVTASFGGILRDVVCNEVPLLLTREIYLLAALAGAACFVSLRLTGVWRDHAVVAGMVVAFGIRAAAIRFGWSLPPYRER</sequence>
<dbReference type="Pfam" id="PF03458">
    <property type="entry name" value="Gly_transporter"/>
    <property type="match status" value="2"/>
</dbReference>
<keyword evidence="4 7" id="KW-0812">Transmembrane</keyword>
<evidence type="ECO:0000256" key="3">
    <source>
        <dbReference type="ARBA" id="ARBA00022475"/>
    </source>
</evidence>
<accession>A0A437MP77</accession>
<dbReference type="RefSeq" id="WP_127786334.1">
    <property type="nucleotide sequence ID" value="NZ_SACL01000001.1"/>
</dbReference>
<feature type="domain" description="Glycine transporter" evidence="8">
    <location>
        <begin position="96"/>
        <end position="168"/>
    </location>
</feature>